<evidence type="ECO:0000259" key="2">
    <source>
        <dbReference type="Pfam" id="PF21047"/>
    </source>
</evidence>
<dbReference type="AlphaFoldDB" id="G5E7G7"/>
<dbReference type="GO" id="GO:0005737">
    <property type="term" value="C:cytoplasm"/>
    <property type="evidence" value="ECO:0007669"/>
    <property type="project" value="TreeGrafter"/>
</dbReference>
<dbReference type="InterPro" id="IPR016024">
    <property type="entry name" value="ARM-type_fold"/>
</dbReference>
<dbReference type="InParanoid" id="G5E7G7"/>
<dbReference type="Pfam" id="PF23227">
    <property type="entry name" value="HEAT_MROH2B_C"/>
    <property type="match status" value="1"/>
</dbReference>
<feature type="domain" description="Maestro/Maestro-like HEAT-repeats" evidence="3">
    <location>
        <begin position="251"/>
        <end position="519"/>
    </location>
</feature>
<reference evidence="4" key="3">
    <citation type="submission" date="2025-09" db="UniProtKB">
        <authorList>
            <consortium name="Ensembl"/>
        </authorList>
    </citation>
    <scope>IDENTIFICATION</scope>
    <source>
        <strain evidence="4">Isolate ISIS603380</strain>
    </source>
</reference>
<evidence type="ECO:0000313" key="5">
    <source>
        <dbReference type="Proteomes" id="UP000007646"/>
    </source>
</evidence>
<dbReference type="Ensembl" id="ENSLAFT00000021339.2">
    <property type="protein sequence ID" value="ENSLAFP00000017458.2"/>
    <property type="gene ID" value="ENSLAFG00000022466.2"/>
</dbReference>
<evidence type="ECO:0000313" key="4">
    <source>
        <dbReference type="Ensembl" id="ENSLAFP00000017458.2"/>
    </source>
</evidence>
<name>G5E7G7_LOXAF</name>
<evidence type="ECO:0000259" key="3">
    <source>
        <dbReference type="Pfam" id="PF23227"/>
    </source>
</evidence>
<protein>
    <recommendedName>
        <fullName evidence="6">Maestro heat like repeat family member 2A</fullName>
    </recommendedName>
</protein>
<dbReference type="SUPFAM" id="SSF48371">
    <property type="entry name" value="ARM repeat"/>
    <property type="match status" value="1"/>
</dbReference>
<dbReference type="Proteomes" id="UP000007646">
    <property type="component" value="Unassembled WGS sequence"/>
</dbReference>
<evidence type="ECO:0000256" key="1">
    <source>
        <dbReference type="ARBA" id="ARBA00022737"/>
    </source>
</evidence>
<accession>G5E7G7</accession>
<dbReference type="Pfam" id="PF21047">
    <property type="entry name" value="HEAT_Maestro"/>
    <property type="match status" value="1"/>
</dbReference>
<organism evidence="4 5">
    <name type="scientific">Loxodonta africana</name>
    <name type="common">African elephant</name>
    <dbReference type="NCBI Taxonomy" id="9785"/>
    <lineage>
        <taxon>Eukaryota</taxon>
        <taxon>Metazoa</taxon>
        <taxon>Chordata</taxon>
        <taxon>Craniata</taxon>
        <taxon>Vertebrata</taxon>
        <taxon>Euteleostomi</taxon>
        <taxon>Mammalia</taxon>
        <taxon>Eutheria</taxon>
        <taxon>Afrotheria</taxon>
        <taxon>Proboscidea</taxon>
        <taxon>Elephantidae</taxon>
        <taxon>Loxodonta</taxon>
    </lineage>
</organism>
<evidence type="ECO:0008006" key="6">
    <source>
        <dbReference type="Google" id="ProtNLM"/>
    </source>
</evidence>
<feature type="domain" description="Maestro-like HEAT-repeats" evidence="2">
    <location>
        <begin position="1"/>
        <end position="70"/>
    </location>
</feature>
<dbReference type="InterPro" id="IPR048465">
    <property type="entry name" value="Maestro-like_HEAT"/>
</dbReference>
<dbReference type="PANTHER" id="PTHR23120:SF14">
    <property type="entry name" value="MAESTRO HEAT-LIKE REPEAT-CONTAINING PROTEIN FAMILY MEMBER 2A"/>
    <property type="match status" value="1"/>
</dbReference>
<keyword evidence="5" id="KW-1185">Reference proteome</keyword>
<proteinExistence type="predicted"/>
<dbReference type="HOGENOM" id="CLU_003474_2_1_1"/>
<keyword evidence="1" id="KW-0677">Repeat</keyword>
<dbReference type="InterPro" id="IPR045206">
    <property type="entry name" value="Maestro_heat-like_prot"/>
</dbReference>
<dbReference type="InterPro" id="IPR055406">
    <property type="entry name" value="HEAT_Maestro"/>
</dbReference>
<dbReference type="eggNOG" id="KOG2032">
    <property type="taxonomic scope" value="Eukaryota"/>
</dbReference>
<sequence>EILGTILAHLPVVDHLEVRRLLIEGILLLAHYHQETVLTSLLRQPLPMESHLTEVWQAVAENLPFARTMLHGLMGRLQSRFSPRTNATSKADIWRLAAVDPLMQGMIFKALQTLLARSHVPSPLEPGPEGIVSPFHRPEDRGIIPPPSSRITIKSMQLLFRRVNSERLVCGLEEQGVWSLLENSATFLEGVGLLARLCLQNMEGYRQRLSELVLRGMDTEVLSCRISSTAVCVEFMSDPILYQEKLLKPAVFMLERGVDQEDEALRMLSLRALGNMALGAPKKVKQYRKLLLEKCLCSLREPTSTSVASEGMAALTKILAELREGDVGPSLEAISEQCRAFFDNESEMLRFKAFVLFGTLAKVVRISKKHLFKVEVKKAWVSLMLHCQDPCSCTARACMETMFQCLHFWGPKGLESPPGQRAASTDEMMVFQTTVCSVLTQKKPAVLYSFLLETITYVRSSLSSIRVAACNLAGIIMKQMSASYLKKLDFPALRNSLQELQLDSDPGVRRAALETLKILDNCSQHGLRA</sequence>
<dbReference type="STRING" id="9785.ENSLAFP00000017458"/>
<reference evidence="4 5" key="1">
    <citation type="submission" date="2009-06" db="EMBL/GenBank/DDBJ databases">
        <title>The Genome Sequence of Loxodonta africana (African elephant).</title>
        <authorList>
            <person name="Di Palma F."/>
            <person name="Heiman D."/>
            <person name="Young S."/>
            <person name="Johnson J."/>
            <person name="Lander E.S."/>
            <person name="Lindblad-Toh K."/>
        </authorList>
    </citation>
    <scope>NUCLEOTIDE SEQUENCE [LARGE SCALE GENOMIC DNA]</scope>
    <source>
        <strain evidence="4 5">Isolate ISIS603380</strain>
    </source>
</reference>
<dbReference type="PANTHER" id="PTHR23120">
    <property type="entry name" value="MAESTRO-RELATED HEAT DOMAIN-CONTAINING"/>
    <property type="match status" value="1"/>
</dbReference>
<dbReference type="GeneTree" id="ENSGT00940000161309"/>
<dbReference type="Gene3D" id="1.25.10.10">
    <property type="entry name" value="Leucine-rich Repeat Variant"/>
    <property type="match status" value="1"/>
</dbReference>
<reference evidence="4" key="2">
    <citation type="submission" date="2025-08" db="UniProtKB">
        <authorList>
            <consortium name="Ensembl"/>
        </authorList>
    </citation>
    <scope>IDENTIFICATION</scope>
    <source>
        <strain evidence="4">Isolate ISIS603380</strain>
    </source>
</reference>
<dbReference type="InterPro" id="IPR011989">
    <property type="entry name" value="ARM-like"/>
</dbReference>